<gene>
    <name evidence="2" type="ORF">BN488_00555</name>
</gene>
<dbReference type="Proteomes" id="UP000017980">
    <property type="component" value="Unassembled WGS sequence"/>
</dbReference>
<evidence type="ECO:0000313" key="2">
    <source>
        <dbReference type="EMBL" id="CDA09463.1"/>
    </source>
</evidence>
<reference evidence="2" key="1">
    <citation type="submission" date="2012-11" db="EMBL/GenBank/DDBJ databases">
        <title>Dependencies among metagenomic species, viruses, plasmids and units of genetic variation.</title>
        <authorList>
            <person name="Nielsen H.B."/>
            <person name="Almeida M."/>
            <person name="Juncker A.S."/>
            <person name="Rasmussen S."/>
            <person name="Li J."/>
            <person name="Sunagawa S."/>
            <person name="Plichta D."/>
            <person name="Gautier L."/>
            <person name="Le Chatelier E."/>
            <person name="Peletier E."/>
            <person name="Bonde I."/>
            <person name="Nielsen T."/>
            <person name="Manichanh C."/>
            <person name="Arumugam M."/>
            <person name="Batto J."/>
            <person name="Santos M.B.Q.D."/>
            <person name="Blom N."/>
            <person name="Borruel N."/>
            <person name="Burgdorf K.S."/>
            <person name="Boumezbeur F."/>
            <person name="Casellas F."/>
            <person name="Dore J."/>
            <person name="Guarner F."/>
            <person name="Hansen T."/>
            <person name="Hildebrand F."/>
            <person name="Kaas R.S."/>
            <person name="Kennedy S."/>
            <person name="Kristiansen K."/>
            <person name="Kultima J.R."/>
            <person name="Leonard P."/>
            <person name="Levenez F."/>
            <person name="Lund O."/>
            <person name="Moumen B."/>
            <person name="Le Paslier D."/>
            <person name="Pons N."/>
            <person name="Pedersen O."/>
            <person name="Prifti E."/>
            <person name="Qin J."/>
            <person name="Raes J."/>
            <person name="Tap J."/>
            <person name="Tims S."/>
            <person name="Ussery D.W."/>
            <person name="Yamada T."/>
            <person name="MetaHit consortium"/>
            <person name="Renault P."/>
            <person name="Sicheritz-Ponten T."/>
            <person name="Bork P."/>
            <person name="Wang J."/>
            <person name="Brunak S."/>
            <person name="Ehrlich S.D."/>
        </authorList>
    </citation>
    <scope>NUCLEOTIDE SEQUENCE [LARGE SCALE GENOMIC DNA]</scope>
</reference>
<feature type="domain" description="FAD/NAD(P)-binding" evidence="1">
    <location>
        <begin position="71"/>
        <end position="134"/>
    </location>
</feature>
<sequence length="152" mass="16951">MGKETGFIEFERENQSKRPVEERIKDFNQIYIPMNYEKVKIQAARCMDCGVPFCTSEYGCPLGNAAPEINDLALFALGFLHPEHETLLGDLGVELDERGNVKTDEFKRTSVKGVYAAGDMRSGQSLVCKAISDGRKAARTIDLDIMGQTNLR</sequence>
<evidence type="ECO:0000313" key="3">
    <source>
        <dbReference type="Proteomes" id="UP000017980"/>
    </source>
</evidence>
<dbReference type="GO" id="GO:0051536">
    <property type="term" value="F:iron-sulfur cluster binding"/>
    <property type="evidence" value="ECO:0007669"/>
    <property type="project" value="InterPro"/>
</dbReference>
<dbReference type="PANTHER" id="PTHR43100">
    <property type="entry name" value="GLUTAMATE SYNTHASE [NADPH] SMALL CHAIN"/>
    <property type="match status" value="1"/>
</dbReference>
<dbReference type="RefSeq" id="WP_022070996.1">
    <property type="nucleotide sequence ID" value="NZ_HF999319.1"/>
</dbReference>
<dbReference type="AlphaFoldDB" id="R5X156"/>
<dbReference type="EMBL" id="CBBD010000017">
    <property type="protein sequence ID" value="CDA09463.1"/>
    <property type="molecule type" value="Genomic_DNA"/>
</dbReference>
<dbReference type="SUPFAM" id="SSF46548">
    <property type="entry name" value="alpha-helical ferredoxin"/>
    <property type="match status" value="1"/>
</dbReference>
<dbReference type="InterPro" id="IPR036188">
    <property type="entry name" value="FAD/NAD-bd_sf"/>
</dbReference>
<comment type="caution">
    <text evidence="2">The sequence shown here is derived from an EMBL/GenBank/DDBJ whole genome shotgun (WGS) entry which is preliminary data.</text>
</comment>
<dbReference type="Gene3D" id="1.10.1060.10">
    <property type="entry name" value="Alpha-helical ferredoxin"/>
    <property type="match status" value="1"/>
</dbReference>
<proteinExistence type="predicted"/>
<organism evidence="2 3">
    <name type="scientific">Intestinibacter bartlettii CAG:1329</name>
    <dbReference type="NCBI Taxonomy" id="1263063"/>
    <lineage>
        <taxon>Bacteria</taxon>
        <taxon>Bacillati</taxon>
        <taxon>Bacillota</taxon>
        <taxon>Clostridia</taxon>
        <taxon>Peptostreptococcales</taxon>
        <taxon>Peptostreptococcaceae</taxon>
        <taxon>Intestinibacter</taxon>
    </lineage>
</organism>
<dbReference type="InterPro" id="IPR051394">
    <property type="entry name" value="Glutamate_Synthase"/>
</dbReference>
<dbReference type="InterPro" id="IPR009051">
    <property type="entry name" value="Helical_ferredxn"/>
</dbReference>
<accession>R5X156</accession>
<dbReference type="InterPro" id="IPR023753">
    <property type="entry name" value="FAD/NAD-binding_dom"/>
</dbReference>
<dbReference type="Gene3D" id="3.50.50.60">
    <property type="entry name" value="FAD/NAD(P)-binding domain"/>
    <property type="match status" value="1"/>
</dbReference>
<protein>
    <submittedName>
        <fullName evidence="2">Pyridine nucleotide-disulfide oxidoreductase</fullName>
    </submittedName>
</protein>
<name>R5X156_9FIRM</name>
<evidence type="ECO:0000259" key="1">
    <source>
        <dbReference type="Pfam" id="PF07992"/>
    </source>
</evidence>
<dbReference type="GO" id="GO:0016491">
    <property type="term" value="F:oxidoreductase activity"/>
    <property type="evidence" value="ECO:0007669"/>
    <property type="project" value="InterPro"/>
</dbReference>
<dbReference type="SUPFAM" id="SSF51905">
    <property type="entry name" value="FAD/NAD(P)-binding domain"/>
    <property type="match status" value="1"/>
</dbReference>
<dbReference type="Pfam" id="PF07992">
    <property type="entry name" value="Pyr_redox_2"/>
    <property type="match status" value="1"/>
</dbReference>